<evidence type="ECO:0000313" key="1">
    <source>
        <dbReference type="EMBL" id="GAI87186.1"/>
    </source>
</evidence>
<name>X1T727_9ZZZZ</name>
<protein>
    <submittedName>
        <fullName evidence="1">Uncharacterized protein</fullName>
    </submittedName>
</protein>
<sequence>MMVVKLGGELKLELQASYDFGAGVAFPVQFMTGLYITLVSGLTSVTIMWLTNEAALALFLEELRVKKCCQEDSLPGVQEMLRTLGL</sequence>
<organism evidence="1">
    <name type="scientific">marine sediment metagenome</name>
    <dbReference type="NCBI Taxonomy" id="412755"/>
    <lineage>
        <taxon>unclassified sequences</taxon>
        <taxon>metagenomes</taxon>
        <taxon>ecological metagenomes</taxon>
    </lineage>
</organism>
<reference evidence="1" key="1">
    <citation type="journal article" date="2014" name="Front. Microbiol.">
        <title>High frequency of phylogenetically diverse reductive dehalogenase-homologous genes in deep subseafloor sedimentary metagenomes.</title>
        <authorList>
            <person name="Kawai M."/>
            <person name="Futagami T."/>
            <person name="Toyoda A."/>
            <person name="Takaki Y."/>
            <person name="Nishi S."/>
            <person name="Hori S."/>
            <person name="Arai W."/>
            <person name="Tsubouchi T."/>
            <person name="Morono Y."/>
            <person name="Uchiyama I."/>
            <person name="Ito T."/>
            <person name="Fujiyama A."/>
            <person name="Inagaki F."/>
            <person name="Takami H."/>
        </authorList>
    </citation>
    <scope>NUCLEOTIDE SEQUENCE</scope>
    <source>
        <strain evidence="1">Expedition CK06-06</strain>
    </source>
</reference>
<proteinExistence type="predicted"/>
<dbReference type="EMBL" id="BARW01007391">
    <property type="protein sequence ID" value="GAI87186.1"/>
    <property type="molecule type" value="Genomic_DNA"/>
</dbReference>
<gene>
    <name evidence="1" type="ORF">S12H4_15400</name>
</gene>
<dbReference type="AlphaFoldDB" id="X1T727"/>
<accession>X1T727</accession>
<comment type="caution">
    <text evidence="1">The sequence shown here is derived from an EMBL/GenBank/DDBJ whole genome shotgun (WGS) entry which is preliminary data.</text>
</comment>